<feature type="compositionally biased region" description="Basic residues" evidence="2">
    <location>
        <begin position="148"/>
        <end position="160"/>
    </location>
</feature>
<keyword evidence="1" id="KW-0143">Chaperone</keyword>
<evidence type="ECO:0000256" key="2">
    <source>
        <dbReference type="SAM" id="MobiDB-lite"/>
    </source>
</evidence>
<dbReference type="EMBL" id="BT096356">
    <property type="protein sequence ID" value="ACU20570.1"/>
    <property type="molecule type" value="mRNA"/>
</dbReference>
<feature type="compositionally biased region" description="Basic and acidic residues" evidence="2">
    <location>
        <begin position="75"/>
        <end position="90"/>
    </location>
</feature>
<protein>
    <submittedName>
        <fullName evidence="3">Uncharacterized protein</fullName>
    </submittedName>
</protein>
<dbReference type="PANTHER" id="PTHR33322">
    <property type="entry name" value="BAG DOMAIN CONTAINING PROTEIN, EXPRESSED"/>
    <property type="match status" value="1"/>
</dbReference>
<organism evidence="3">
    <name type="scientific">Glycine max</name>
    <name type="common">Soybean</name>
    <name type="synonym">Glycine hispida</name>
    <dbReference type="NCBI Taxonomy" id="3847"/>
    <lineage>
        <taxon>Eukaryota</taxon>
        <taxon>Viridiplantae</taxon>
        <taxon>Streptophyta</taxon>
        <taxon>Embryophyta</taxon>
        <taxon>Tracheophyta</taxon>
        <taxon>Spermatophyta</taxon>
        <taxon>Magnoliopsida</taxon>
        <taxon>eudicotyledons</taxon>
        <taxon>Gunneridae</taxon>
        <taxon>Pentapetalae</taxon>
        <taxon>rosids</taxon>
        <taxon>fabids</taxon>
        <taxon>Fabales</taxon>
        <taxon>Fabaceae</taxon>
        <taxon>Papilionoideae</taxon>
        <taxon>50 kb inversion clade</taxon>
        <taxon>NPAAA clade</taxon>
        <taxon>indigoferoid/millettioid clade</taxon>
        <taxon>Phaseoleae</taxon>
        <taxon>Glycine</taxon>
        <taxon>Glycine subgen. Soja</taxon>
    </lineage>
</organism>
<dbReference type="AlphaFoldDB" id="C6TFG8"/>
<accession>C6TFG8</accession>
<reference evidence="3" key="1">
    <citation type="submission" date="2009-08" db="EMBL/GenBank/DDBJ databases">
        <authorList>
            <person name="Cheung F."/>
            <person name="Xiao Y."/>
            <person name="Chan A."/>
            <person name="Moskal W."/>
            <person name="Town C.D."/>
        </authorList>
    </citation>
    <scope>NUCLEOTIDE SEQUENCE</scope>
</reference>
<dbReference type="InterPro" id="IPR040400">
    <property type="entry name" value="BAG5/6/7/8"/>
</dbReference>
<evidence type="ECO:0000313" key="3">
    <source>
        <dbReference type="EMBL" id="ACU20570.1"/>
    </source>
</evidence>
<feature type="region of interest" description="Disordered" evidence="2">
    <location>
        <begin position="75"/>
        <end position="106"/>
    </location>
</feature>
<feature type="region of interest" description="Disordered" evidence="2">
    <location>
        <begin position="148"/>
        <end position="176"/>
    </location>
</feature>
<evidence type="ECO:0000256" key="1">
    <source>
        <dbReference type="ARBA" id="ARBA00023186"/>
    </source>
</evidence>
<sequence>MDIRVECKSGEEAGTDTKLLPLTTQVSDNEPENEDVFSEANYVNNKLTEPMEFVPSNDTQKEETPEMVAEEVIIPDDKDTENLAKEKTEVSAEPPPALQDRGLNGDSKLLEENEKLREMMKKLLEAGNEQLSVISDLTVRVRDLEKKLARRRSKRVKTKQYRPAASKMSTHEMKSS</sequence>
<dbReference type="PANTHER" id="PTHR33322:SF16">
    <property type="entry name" value="BAG FAMILY MOLECULAR CHAPERONE REGULATOR 6"/>
    <property type="match status" value="1"/>
</dbReference>
<name>C6TFG8_SOYBN</name>
<dbReference type="ExpressionAtlas" id="C6TFG8">
    <property type="expression patterns" value="baseline and differential"/>
</dbReference>
<proteinExistence type="evidence at transcript level"/>